<keyword evidence="1" id="KW-1133">Transmembrane helix</keyword>
<organism evidence="2 3">
    <name type="scientific">Litchfieldia luteola</name>
    <dbReference type="NCBI Taxonomy" id="682179"/>
    <lineage>
        <taxon>Bacteria</taxon>
        <taxon>Bacillati</taxon>
        <taxon>Bacillota</taxon>
        <taxon>Bacilli</taxon>
        <taxon>Bacillales</taxon>
        <taxon>Bacillaceae</taxon>
        <taxon>Litchfieldia</taxon>
    </lineage>
</organism>
<keyword evidence="1" id="KW-0472">Membrane</keyword>
<feature type="transmembrane region" description="Helical" evidence="1">
    <location>
        <begin position="122"/>
        <end position="142"/>
    </location>
</feature>
<evidence type="ECO:0008006" key="4">
    <source>
        <dbReference type="Google" id="ProtNLM"/>
    </source>
</evidence>
<evidence type="ECO:0000313" key="3">
    <source>
        <dbReference type="Proteomes" id="UP001516662"/>
    </source>
</evidence>
<proteinExistence type="predicted"/>
<dbReference type="EMBL" id="JADCLJ010000024">
    <property type="protein sequence ID" value="MBE4909771.1"/>
    <property type="molecule type" value="Genomic_DNA"/>
</dbReference>
<keyword evidence="3" id="KW-1185">Reference proteome</keyword>
<keyword evidence="1" id="KW-0812">Transmembrane</keyword>
<comment type="caution">
    <text evidence="2">The sequence shown here is derived from an EMBL/GenBank/DDBJ whole genome shotgun (WGS) entry which is preliminary data.</text>
</comment>
<evidence type="ECO:0000313" key="2">
    <source>
        <dbReference type="EMBL" id="MBE4909771.1"/>
    </source>
</evidence>
<dbReference type="Proteomes" id="UP001516662">
    <property type="component" value="Unassembled WGS sequence"/>
</dbReference>
<accession>A0ABR9QMQ2</accession>
<name>A0ABR9QMQ2_9BACI</name>
<sequence>MKKTLFIFFFFLLIYKSNVQALDWAYWFVVHDGKVYEVKEQESISASELGELIGEVETQADDYTGDYYGDASNYYKIGTRYFEITGVPIKNAIAVETGPNSYTKAVYIHDVPLEKQLSIFNVSLWIIVGAVFFVMLFIVVLISKQR</sequence>
<protein>
    <recommendedName>
        <fullName evidence="4">DUF3592 domain-containing protein</fullName>
    </recommendedName>
</protein>
<reference evidence="2 3" key="1">
    <citation type="submission" date="2020-10" db="EMBL/GenBank/DDBJ databases">
        <title>Bacillus sp. HD4P25, an endophyte from a halophyte.</title>
        <authorList>
            <person name="Sun J.-Q."/>
        </authorList>
    </citation>
    <scope>NUCLEOTIDE SEQUENCE [LARGE SCALE GENOMIC DNA]</scope>
    <source>
        <strain evidence="2 3">YIM 93174</strain>
    </source>
</reference>
<dbReference type="RefSeq" id="WP_193538750.1">
    <property type="nucleotide sequence ID" value="NZ_JADCLJ010000024.1"/>
</dbReference>
<gene>
    <name evidence="2" type="ORF">IMZ08_17190</name>
</gene>
<evidence type="ECO:0000256" key="1">
    <source>
        <dbReference type="SAM" id="Phobius"/>
    </source>
</evidence>